<name>A0A2T3L7N5_9GAMM</name>
<dbReference type="Proteomes" id="UP000241803">
    <property type="component" value="Unassembled WGS sequence"/>
</dbReference>
<reference evidence="8 9" key="1">
    <citation type="submission" date="2018-03" db="EMBL/GenBank/DDBJ databases">
        <title>Whole genome sequencing of Histamine producing bacteria.</title>
        <authorList>
            <person name="Butler K."/>
        </authorList>
    </citation>
    <scope>NUCLEOTIDE SEQUENCE [LARGE SCALE GENOMIC DNA]</scope>
    <source>
        <strain evidence="8 9">ATCC 19614</strain>
    </source>
</reference>
<comment type="similarity">
    <text evidence="1">Belongs to the membrane fusion protein (MFP) (TC 8.A.1) family.</text>
</comment>
<dbReference type="Pfam" id="PF25876">
    <property type="entry name" value="HH_MFP_RND"/>
    <property type="match status" value="1"/>
</dbReference>
<dbReference type="InterPro" id="IPR058792">
    <property type="entry name" value="Beta-barrel_RND_2"/>
</dbReference>
<dbReference type="EMBL" id="PYOC01000004">
    <property type="protein sequence ID" value="PSV46699.1"/>
    <property type="molecule type" value="Genomic_DNA"/>
</dbReference>
<evidence type="ECO:0000256" key="2">
    <source>
        <dbReference type="SAM" id="MobiDB-lite"/>
    </source>
</evidence>
<keyword evidence="9" id="KW-1185">Reference proteome</keyword>
<dbReference type="Pfam" id="PF25917">
    <property type="entry name" value="BSH_RND"/>
    <property type="match status" value="1"/>
</dbReference>
<dbReference type="InterPro" id="IPR058637">
    <property type="entry name" value="YknX-like_C"/>
</dbReference>
<dbReference type="PANTHER" id="PTHR30469:SF11">
    <property type="entry name" value="BLL4320 PROTEIN"/>
    <property type="match status" value="1"/>
</dbReference>
<evidence type="ECO:0000259" key="6">
    <source>
        <dbReference type="Pfam" id="PF25954"/>
    </source>
</evidence>
<evidence type="ECO:0000313" key="9">
    <source>
        <dbReference type="Proteomes" id="UP000241803"/>
    </source>
</evidence>
<dbReference type="Pfam" id="PF25989">
    <property type="entry name" value="YknX_C"/>
    <property type="match status" value="1"/>
</dbReference>
<feature type="domain" description="Multidrug resistance protein MdtA-like barrel-sandwich hybrid" evidence="5">
    <location>
        <begin position="67"/>
        <end position="180"/>
    </location>
</feature>
<dbReference type="RefSeq" id="WP_107253914.1">
    <property type="nucleotide sequence ID" value="NZ_PYOC01000004.1"/>
</dbReference>
<evidence type="ECO:0000259" key="7">
    <source>
        <dbReference type="Pfam" id="PF25989"/>
    </source>
</evidence>
<dbReference type="FunFam" id="2.40.30.170:FF:000010">
    <property type="entry name" value="Efflux RND transporter periplasmic adaptor subunit"/>
    <property type="match status" value="1"/>
</dbReference>
<feature type="signal peptide" evidence="3">
    <location>
        <begin position="1"/>
        <end position="24"/>
    </location>
</feature>
<dbReference type="InterPro" id="IPR006143">
    <property type="entry name" value="RND_pump_MFP"/>
</dbReference>
<keyword evidence="3" id="KW-0732">Signal</keyword>
<dbReference type="Gene3D" id="2.40.420.20">
    <property type="match status" value="1"/>
</dbReference>
<dbReference type="InterPro" id="IPR058625">
    <property type="entry name" value="MdtA-like_BSH"/>
</dbReference>
<dbReference type="Gene3D" id="2.40.50.100">
    <property type="match status" value="1"/>
</dbReference>
<gene>
    <name evidence="8" type="ORF">C9J47_12925</name>
</gene>
<dbReference type="InterPro" id="IPR058624">
    <property type="entry name" value="MdtA-like_HH"/>
</dbReference>
<protein>
    <submittedName>
        <fullName evidence="8">Efflux transporter periplasmic adaptor subunit</fullName>
    </submittedName>
</protein>
<dbReference type="Gene3D" id="2.40.30.170">
    <property type="match status" value="1"/>
</dbReference>
<organism evidence="8 9">
    <name type="scientific">Photobacterium indicum</name>
    <dbReference type="NCBI Taxonomy" id="81447"/>
    <lineage>
        <taxon>Bacteria</taxon>
        <taxon>Pseudomonadati</taxon>
        <taxon>Pseudomonadota</taxon>
        <taxon>Gammaproteobacteria</taxon>
        <taxon>Vibrionales</taxon>
        <taxon>Vibrionaceae</taxon>
        <taxon>Photobacterium</taxon>
    </lineage>
</organism>
<dbReference type="GO" id="GO:1990281">
    <property type="term" value="C:efflux pump complex"/>
    <property type="evidence" value="ECO:0007669"/>
    <property type="project" value="TreeGrafter"/>
</dbReference>
<comment type="caution">
    <text evidence="8">The sequence shown here is derived from an EMBL/GenBank/DDBJ whole genome shotgun (WGS) entry which is preliminary data.</text>
</comment>
<accession>A0A2T3L7N5</accession>
<dbReference type="SUPFAM" id="SSF111369">
    <property type="entry name" value="HlyD-like secretion proteins"/>
    <property type="match status" value="1"/>
</dbReference>
<evidence type="ECO:0000256" key="3">
    <source>
        <dbReference type="SAM" id="SignalP"/>
    </source>
</evidence>
<proteinExistence type="inferred from homology"/>
<feature type="domain" description="CusB-like beta-barrel" evidence="6">
    <location>
        <begin position="192"/>
        <end position="262"/>
    </location>
</feature>
<sequence>MNKKSISNILLVSSLMSPISAAIANEQAPVPVTIETISTRSFEDIIQEVGKINAIDSAALTFSAGEKITAIHFKDGDTVKKGDLIAELDSTKAKADFDKAKSSLGLAKTKLARIQNLLAKQPDALSPQDVDEMKEEVNLAKADFSQKKAALGDYQIIAPFNGQLSSFTQSIGSHIAASATLVSIYNLNPVEVKYAISQNDLGKAAKGQTVTVTVEAFKEATFEGVVDYVAPAVDVSSGRVEIHARIDNPDNRLAPGMFANVKQLFHKGNSHLVVPQNSVLAQNDERYVWLYNNGGTTRQDVTLGKNTNDGYVIVDTGLKEGDQVITTGQQKLEINTPITVINHKPAGKKNAVPAPVKPEAELTPEPVEPSAAVAPISAKSTSVMANETPTNEVN</sequence>
<evidence type="ECO:0000313" key="8">
    <source>
        <dbReference type="EMBL" id="PSV46699.1"/>
    </source>
</evidence>
<feature type="domain" description="Multidrug resistance protein MdtA-like alpha-helical hairpin" evidence="4">
    <location>
        <begin position="91"/>
        <end position="152"/>
    </location>
</feature>
<dbReference type="Pfam" id="PF25954">
    <property type="entry name" value="Beta-barrel_RND_2"/>
    <property type="match status" value="1"/>
</dbReference>
<dbReference type="AlphaFoldDB" id="A0A2T3L7N5"/>
<dbReference type="NCBIfam" id="TIGR01730">
    <property type="entry name" value="RND_mfp"/>
    <property type="match status" value="1"/>
</dbReference>
<feature type="region of interest" description="Disordered" evidence="2">
    <location>
        <begin position="345"/>
        <end position="394"/>
    </location>
</feature>
<evidence type="ECO:0000256" key="1">
    <source>
        <dbReference type="ARBA" id="ARBA00009477"/>
    </source>
</evidence>
<feature type="domain" description="YknX-like C-terminal permuted SH3-like" evidence="7">
    <location>
        <begin position="272"/>
        <end position="333"/>
    </location>
</feature>
<dbReference type="GO" id="GO:0015562">
    <property type="term" value="F:efflux transmembrane transporter activity"/>
    <property type="evidence" value="ECO:0007669"/>
    <property type="project" value="TreeGrafter"/>
</dbReference>
<evidence type="ECO:0000259" key="5">
    <source>
        <dbReference type="Pfam" id="PF25917"/>
    </source>
</evidence>
<feature type="compositionally biased region" description="Polar residues" evidence="2">
    <location>
        <begin position="379"/>
        <end position="394"/>
    </location>
</feature>
<feature type="compositionally biased region" description="Low complexity" evidence="2">
    <location>
        <begin position="364"/>
        <end position="378"/>
    </location>
</feature>
<dbReference type="PANTHER" id="PTHR30469">
    <property type="entry name" value="MULTIDRUG RESISTANCE PROTEIN MDTA"/>
    <property type="match status" value="1"/>
</dbReference>
<evidence type="ECO:0000259" key="4">
    <source>
        <dbReference type="Pfam" id="PF25876"/>
    </source>
</evidence>
<feature type="chain" id="PRO_5015718732" evidence="3">
    <location>
        <begin position="25"/>
        <end position="394"/>
    </location>
</feature>